<sequence>MKRGPYKLYLTPEVPEHGNLSSETVDRTEVSYFHDLNFKRSSSNSWLYEDYDDESLLEEIWFDAEDSSLTDDFYVDYNNEHSQQKDEEKDASFDYNRPLCKCTTITQGEALMMTLALGVEESLTWKTIVGILSMINTLFENDVVPSSKYKLFKTLKLSEDILAYHVYCRDCHHYFGSQDKFNKNGLQCPICDNSEKSPDISYFLTFDISLQLKSILEDPKFIPICAVVDSVARCKILNMKQYNGSYGCTFCEHPGLRMNNSQKFPITTVVPKERTNESVKEQMLLAGESEFGSDVMGVWGPSALINLNYYDIVDGMSPDYMHAILLGVIKQHTEILLSSFGEDYYVGSPNQLEAINIKLLNFKHPTCITRSPRNLTEREMWKATEWRSWLLFYSLICLKDILPQKYLEHLALLVEAINQFSQFCERNLTGRLKNTFEVDGCILIGKGTNYNLNDNERKLVNRSETCKSFNRFIYNGKRYTSKNYRACAKTNDSIISLENGKIGIIKNVCLFNSDKGEKKIYIFFEEVVRLKKYFHSSRYVTVNNIEECLITEELNICEAKMISQPCMLTPVKNKHYVIFIPPGCYEVIKAAREKVNCSNCADRLEITKKLIEITDNLVKTAHTKVSCSHCVDKLHLIDDLLKTAYTKVSCLNCVDNLNLNQKLLEITQKFQKLELRFV</sequence>
<organism evidence="1 2">
    <name type="scientific">Cotesia congregata</name>
    <name type="common">Parasitoid wasp</name>
    <name type="synonym">Apanteles congregatus</name>
    <dbReference type="NCBI Taxonomy" id="51543"/>
    <lineage>
        <taxon>Eukaryota</taxon>
        <taxon>Metazoa</taxon>
        <taxon>Ecdysozoa</taxon>
        <taxon>Arthropoda</taxon>
        <taxon>Hexapoda</taxon>
        <taxon>Insecta</taxon>
        <taxon>Pterygota</taxon>
        <taxon>Neoptera</taxon>
        <taxon>Endopterygota</taxon>
        <taxon>Hymenoptera</taxon>
        <taxon>Apocrita</taxon>
        <taxon>Ichneumonoidea</taxon>
        <taxon>Braconidae</taxon>
        <taxon>Microgastrinae</taxon>
        <taxon>Cotesia</taxon>
    </lineage>
</organism>
<dbReference type="PANTHER" id="PTHR46579">
    <property type="entry name" value="F5/8 TYPE C DOMAIN-CONTAINING PROTEIN-RELATED"/>
    <property type="match status" value="1"/>
</dbReference>
<protein>
    <submittedName>
        <fullName evidence="1">Uncharacterized protein</fullName>
    </submittedName>
</protein>
<comment type="caution">
    <text evidence="1">The sequence shown here is derived from an EMBL/GenBank/DDBJ whole genome shotgun (WGS) entry which is preliminary data.</text>
</comment>
<evidence type="ECO:0000313" key="2">
    <source>
        <dbReference type="Proteomes" id="UP000786811"/>
    </source>
</evidence>
<dbReference type="OrthoDB" id="8194903at2759"/>
<reference evidence="1" key="1">
    <citation type="submission" date="2021-04" db="EMBL/GenBank/DDBJ databases">
        <authorList>
            <person name="Chebbi M.A.C M."/>
        </authorList>
    </citation>
    <scope>NUCLEOTIDE SEQUENCE</scope>
</reference>
<gene>
    <name evidence="1" type="ORF">HICCMSTLAB_LOCUS9708</name>
</gene>
<dbReference type="AlphaFoldDB" id="A0A8J2HKR1"/>
<keyword evidence="2" id="KW-1185">Reference proteome</keyword>
<dbReference type="PANTHER" id="PTHR46579:SF1">
    <property type="entry name" value="F5_8 TYPE C DOMAIN-CONTAINING PROTEIN"/>
    <property type="match status" value="1"/>
</dbReference>
<dbReference type="EMBL" id="CAJNRD030001122">
    <property type="protein sequence ID" value="CAG5100635.1"/>
    <property type="molecule type" value="Genomic_DNA"/>
</dbReference>
<accession>A0A8J2HKR1</accession>
<dbReference type="Proteomes" id="UP000786811">
    <property type="component" value="Unassembled WGS sequence"/>
</dbReference>
<evidence type="ECO:0000313" key="1">
    <source>
        <dbReference type="EMBL" id="CAG5100635.1"/>
    </source>
</evidence>
<proteinExistence type="predicted"/>
<name>A0A8J2HKR1_COTCN</name>